<dbReference type="HOGENOM" id="CLU_371755_0_0_1"/>
<keyword evidence="6" id="KW-1185">Reference proteome</keyword>
<evidence type="ECO:0000256" key="3">
    <source>
        <dbReference type="SAM" id="Phobius"/>
    </source>
</evidence>
<evidence type="ECO:0000313" key="6">
    <source>
        <dbReference type="Proteomes" id="UP000016927"/>
    </source>
</evidence>
<dbReference type="VEuPathDB" id="MicrosporidiaDB:NBO_6g0112"/>
<organism evidence="5 6">
    <name type="scientific">Nosema bombycis (strain CQ1 / CVCC 102059)</name>
    <name type="common">Microsporidian parasite</name>
    <name type="synonym">Pebrine of silkworm</name>
    <dbReference type="NCBI Taxonomy" id="578461"/>
    <lineage>
        <taxon>Eukaryota</taxon>
        <taxon>Fungi</taxon>
        <taxon>Fungi incertae sedis</taxon>
        <taxon>Microsporidia</taxon>
        <taxon>Nosematidae</taxon>
        <taxon>Nosema</taxon>
    </lineage>
</organism>
<keyword evidence="3" id="KW-1133">Transmembrane helix</keyword>
<name>R0KYU9_NOSB1</name>
<keyword evidence="1" id="KW-0175">Coiled coil</keyword>
<evidence type="ECO:0000313" key="5">
    <source>
        <dbReference type="EMBL" id="EOB15362.1"/>
    </source>
</evidence>
<reference evidence="5 6" key="1">
    <citation type="journal article" date="2013" name="BMC Genomics">
        <title>Comparative genomics of parasitic silkworm microsporidia reveal an association between genome expansion and host adaptation.</title>
        <authorList>
            <person name="Pan G."/>
            <person name="Xu J."/>
            <person name="Li T."/>
            <person name="Xia Q."/>
            <person name="Liu S.L."/>
            <person name="Zhang G."/>
            <person name="Li S."/>
            <person name="Li C."/>
            <person name="Liu H."/>
            <person name="Yang L."/>
            <person name="Liu T."/>
            <person name="Zhang X."/>
            <person name="Wu Z."/>
            <person name="Fan W."/>
            <person name="Dang X."/>
            <person name="Xiang H."/>
            <person name="Tao M."/>
            <person name="Li Y."/>
            <person name="Hu J."/>
            <person name="Li Z."/>
            <person name="Lin L."/>
            <person name="Luo J."/>
            <person name="Geng L."/>
            <person name="Wang L."/>
            <person name="Long M."/>
            <person name="Wan Y."/>
            <person name="He N."/>
            <person name="Zhang Z."/>
            <person name="Lu C."/>
            <person name="Keeling P.J."/>
            <person name="Wang J."/>
            <person name="Xiang Z."/>
            <person name="Zhou Z."/>
        </authorList>
    </citation>
    <scope>NUCLEOTIDE SEQUENCE [LARGE SCALE GENOMIC DNA]</scope>
    <source>
        <strain evidence="6">CQ1 / CVCC 102059</strain>
    </source>
</reference>
<dbReference type="AlphaFoldDB" id="R0KYU9"/>
<keyword evidence="4" id="KW-0732">Signal</keyword>
<feature type="region of interest" description="Disordered" evidence="2">
    <location>
        <begin position="190"/>
        <end position="263"/>
    </location>
</feature>
<accession>R0KYU9</accession>
<proteinExistence type="predicted"/>
<protein>
    <submittedName>
        <fullName evidence="5">Uncharacterized protein</fullName>
    </submittedName>
</protein>
<keyword evidence="3" id="KW-0472">Membrane</keyword>
<feature type="transmembrane region" description="Helical" evidence="3">
    <location>
        <begin position="716"/>
        <end position="738"/>
    </location>
</feature>
<keyword evidence="3" id="KW-0812">Transmembrane</keyword>
<feature type="coiled-coil region" evidence="1">
    <location>
        <begin position="59"/>
        <end position="92"/>
    </location>
</feature>
<gene>
    <name evidence="5" type="ORF">NBO_6g0112</name>
</gene>
<feature type="compositionally biased region" description="Polar residues" evidence="2">
    <location>
        <begin position="215"/>
        <end position="244"/>
    </location>
</feature>
<dbReference type="EMBL" id="KB908914">
    <property type="protein sequence ID" value="EOB15362.1"/>
    <property type="molecule type" value="Genomic_DNA"/>
</dbReference>
<feature type="chain" id="PRO_5004344595" evidence="4">
    <location>
        <begin position="19"/>
        <end position="748"/>
    </location>
</feature>
<dbReference type="Proteomes" id="UP000016927">
    <property type="component" value="Unassembled WGS sequence"/>
</dbReference>
<evidence type="ECO:0000256" key="2">
    <source>
        <dbReference type="SAM" id="MobiDB-lite"/>
    </source>
</evidence>
<evidence type="ECO:0000256" key="4">
    <source>
        <dbReference type="SAM" id="SignalP"/>
    </source>
</evidence>
<evidence type="ECO:0000256" key="1">
    <source>
        <dbReference type="SAM" id="Coils"/>
    </source>
</evidence>
<sequence length="748" mass="85490">MSKYILLSVLLIMSKLSATELLNLKNQIEKVDAFIKLIKYELDDCRKSETTIINEIKQVKKLLSEKRKINSKSQNLEEIKKLENKMESLFKKQSNNSKKVVATEKRLKIKEDTRKKLVLGLERSERRASFIVQSPKANLKFFDKTKTENIQCGKKSISYQCPVNTSSHHKKCFSPKELTQENCSLKKLSHEASKSDDNNQENTPLKHPFNKNSRKTIINSNADITPIKQSNARNSLNTQKNNSDIIGKPETNLNNKKDIKNPLKADPKTVKSLLPRPFNSNTSTPKRTNMHITQIKPKTYVKYKPNVLPNTNSTAFKNIDDLIPKTDTSQIENEINDYEKFNGSENKIKDYNVIQEVHLSEEDILPLVSDLAEKSIMKDSEIELARDSTLDEYFNLIEFTPQENVSKESNSLLVSELTEKSMMKYGDIDSVRDSTLDASDNLIESTHQENVSKESNLLLVFKSTENIIVKDGGIKSVRDSTLEESYNLIEFTSQENVTETEYSKNENINVGELKNDDILDELNKVIENDQSKDLNDRNDSKKSGIPVYIQRKTLKNEKQSTCHQVLKTKIIHDFSISDKTLLVDDLKDIHPTTLDINNGNKKLNENKEQDIMTKIQHAHDESSINPCISDDEKNTKDMNNLKALSSEHDISPVKLVLDFNNMYIEPSNIIELKNASILNSEPSEFCNTKITNEKLIDDEALDSNKETQLKSSNHEFKIICLIITLGVVGIVVLCFFIFKHKLISLFFF</sequence>
<feature type="signal peptide" evidence="4">
    <location>
        <begin position="1"/>
        <end position="18"/>
    </location>
</feature>